<sequence>MAKFVLDDIDYPFDTDHLSNREVILLEKVTGASIGYLVDSFNSHGGTGRNAFFWLARRRLGEHVEYDELDYNYAALQFIPDAPGEPDSEEPAEERPDPTEAHQDGVNPVTEGK</sequence>
<reference evidence="2 3" key="1">
    <citation type="submission" date="2021-03" db="EMBL/GenBank/DDBJ databases">
        <title>Sequencing the genomes of 1000 actinobacteria strains.</title>
        <authorList>
            <person name="Klenk H.-P."/>
        </authorList>
    </citation>
    <scope>NUCLEOTIDE SEQUENCE [LARGE SCALE GENOMIC DNA]</scope>
    <source>
        <strain evidence="2 3">DSM 46670</strain>
    </source>
</reference>
<protein>
    <submittedName>
        <fullName evidence="2">Uncharacterized protein</fullName>
    </submittedName>
</protein>
<proteinExistence type="predicted"/>
<feature type="compositionally biased region" description="Basic and acidic residues" evidence="1">
    <location>
        <begin position="93"/>
        <end position="103"/>
    </location>
</feature>
<gene>
    <name evidence="2" type="ORF">JOF56_005709</name>
</gene>
<organism evidence="2 3">
    <name type="scientific">Kibdelosporangium banguiense</name>
    <dbReference type="NCBI Taxonomy" id="1365924"/>
    <lineage>
        <taxon>Bacteria</taxon>
        <taxon>Bacillati</taxon>
        <taxon>Actinomycetota</taxon>
        <taxon>Actinomycetes</taxon>
        <taxon>Pseudonocardiales</taxon>
        <taxon>Pseudonocardiaceae</taxon>
        <taxon>Kibdelosporangium</taxon>
    </lineage>
</organism>
<dbReference type="EMBL" id="JAGINW010000001">
    <property type="protein sequence ID" value="MBP2325324.1"/>
    <property type="molecule type" value="Genomic_DNA"/>
</dbReference>
<evidence type="ECO:0000313" key="2">
    <source>
        <dbReference type="EMBL" id="MBP2325324.1"/>
    </source>
</evidence>
<accession>A0ABS4TLM5</accession>
<feature type="region of interest" description="Disordered" evidence="1">
    <location>
        <begin position="79"/>
        <end position="113"/>
    </location>
</feature>
<dbReference type="RefSeq" id="WP_209642535.1">
    <property type="nucleotide sequence ID" value="NZ_JAGINW010000001.1"/>
</dbReference>
<evidence type="ECO:0000313" key="3">
    <source>
        <dbReference type="Proteomes" id="UP001519332"/>
    </source>
</evidence>
<name>A0ABS4TLM5_9PSEU</name>
<comment type="caution">
    <text evidence="2">The sequence shown here is derived from an EMBL/GenBank/DDBJ whole genome shotgun (WGS) entry which is preliminary data.</text>
</comment>
<keyword evidence="3" id="KW-1185">Reference proteome</keyword>
<dbReference type="Proteomes" id="UP001519332">
    <property type="component" value="Unassembled WGS sequence"/>
</dbReference>
<evidence type="ECO:0000256" key="1">
    <source>
        <dbReference type="SAM" id="MobiDB-lite"/>
    </source>
</evidence>